<dbReference type="RefSeq" id="WP_099616769.1">
    <property type="nucleotide sequence ID" value="NZ_KZ319339.1"/>
</dbReference>
<feature type="compositionally biased region" description="Basic and acidic residues" evidence="1">
    <location>
        <begin position="29"/>
        <end position="60"/>
    </location>
</feature>
<evidence type="ECO:0000256" key="1">
    <source>
        <dbReference type="SAM" id="MobiDB-lite"/>
    </source>
</evidence>
<dbReference type="Gene3D" id="3.30.750.140">
    <property type="match status" value="1"/>
</dbReference>
<feature type="domain" description="Flagellar hook-length control protein-like C-terminal" evidence="2">
    <location>
        <begin position="276"/>
        <end position="355"/>
    </location>
</feature>
<dbReference type="AlphaFoldDB" id="A0A2G1VIX8"/>
<keyword evidence="3" id="KW-0282">Flagellum</keyword>
<dbReference type="CDD" id="cd17470">
    <property type="entry name" value="T3SS_Flik_C"/>
    <property type="match status" value="1"/>
</dbReference>
<reference evidence="3 4" key="1">
    <citation type="submission" date="2017-09" db="EMBL/GenBank/DDBJ databases">
        <title>The draft genome sequences of Marinobacter guineae M3B.</title>
        <authorList>
            <person name="Cao J."/>
        </authorList>
    </citation>
    <scope>NUCLEOTIDE SEQUENCE [LARGE SCALE GENOMIC DNA]</scope>
    <source>
        <strain evidence="3 4">M3B</strain>
    </source>
</reference>
<dbReference type="PANTHER" id="PTHR37533">
    <property type="entry name" value="FLAGELLAR HOOK-LENGTH CONTROL PROTEIN"/>
    <property type="match status" value="1"/>
</dbReference>
<organism evidence="3 4">
    <name type="scientific">Marinobacter guineae</name>
    <dbReference type="NCBI Taxonomy" id="432303"/>
    <lineage>
        <taxon>Bacteria</taxon>
        <taxon>Pseudomonadati</taxon>
        <taxon>Pseudomonadota</taxon>
        <taxon>Gammaproteobacteria</taxon>
        <taxon>Pseudomonadales</taxon>
        <taxon>Marinobacteraceae</taxon>
        <taxon>Marinobacter</taxon>
    </lineage>
</organism>
<sequence>MAQMVLPQTPTPGIQKESGSSRSTSSGDTAERKRDFESVSQVEQKRMDRQKAERNEKATSSDEPQSAHSDAGRSDASGAKDTVTKGNKEAVGSADEAGSKSAEAEVAGDRADLDATALPLTFAELQAWLSPQSGRSGEASLFAAAPKTGSGVSAGVPGQLTPGNGLFNGLASNAPGQQGKTPAGVAADATLTEAMKTASLSDLGRNAESGTALSSGRFQSAIDLVSQQGASGTNAAAKLAAETAGSLTGPLKSYATSIDVPIGHAEWGDKLVGKLSWLTARNMSVAEIHLTPPDMGPMEVKVRVQNEQASITVHSANPLVRDQLELNSHRLRDMLGEQGLSLAGFDVSDSPQQQAGDQGAEESHASGTATASQFADTDQDDDSLKSGNLDLSWKGEVDIFA</sequence>
<gene>
    <name evidence="3" type="ORF">CLH62_03635</name>
</gene>
<dbReference type="InterPro" id="IPR052563">
    <property type="entry name" value="FliK"/>
</dbReference>
<proteinExistence type="predicted"/>
<evidence type="ECO:0000313" key="3">
    <source>
        <dbReference type="EMBL" id="PHQ26692.1"/>
    </source>
</evidence>
<dbReference type="Pfam" id="PF02120">
    <property type="entry name" value="Flg_hook"/>
    <property type="match status" value="1"/>
</dbReference>
<feature type="compositionally biased region" description="Polar residues" evidence="1">
    <location>
        <begin position="1"/>
        <end position="12"/>
    </location>
</feature>
<keyword evidence="4" id="KW-1185">Reference proteome</keyword>
<dbReference type="OrthoDB" id="1792985at2"/>
<comment type="caution">
    <text evidence="3">The sequence shown here is derived from an EMBL/GenBank/DDBJ whole genome shotgun (WGS) entry which is preliminary data.</text>
</comment>
<keyword evidence="3" id="KW-0969">Cilium</keyword>
<dbReference type="PANTHER" id="PTHR37533:SF2">
    <property type="entry name" value="FLAGELLAR HOOK-LENGTH CONTROL PROTEIN"/>
    <property type="match status" value="1"/>
</dbReference>
<name>A0A2G1VIX8_9GAMM</name>
<feature type="region of interest" description="Disordered" evidence="1">
    <location>
        <begin position="1"/>
        <end position="108"/>
    </location>
</feature>
<keyword evidence="3" id="KW-0966">Cell projection</keyword>
<dbReference type="EMBL" id="NTFI01000001">
    <property type="protein sequence ID" value="PHQ26692.1"/>
    <property type="molecule type" value="Genomic_DNA"/>
</dbReference>
<feature type="region of interest" description="Disordered" evidence="1">
    <location>
        <begin position="343"/>
        <end position="389"/>
    </location>
</feature>
<dbReference type="Proteomes" id="UP000229044">
    <property type="component" value="Unassembled WGS sequence"/>
</dbReference>
<evidence type="ECO:0000313" key="4">
    <source>
        <dbReference type="Proteomes" id="UP000229044"/>
    </source>
</evidence>
<protein>
    <submittedName>
        <fullName evidence="3">Flagellar hook-length control protein</fullName>
    </submittedName>
</protein>
<dbReference type="InterPro" id="IPR038610">
    <property type="entry name" value="FliK-like_C_sf"/>
</dbReference>
<evidence type="ECO:0000259" key="2">
    <source>
        <dbReference type="Pfam" id="PF02120"/>
    </source>
</evidence>
<feature type="compositionally biased region" description="Low complexity" evidence="1">
    <location>
        <begin position="18"/>
        <end position="27"/>
    </location>
</feature>
<feature type="compositionally biased region" description="Polar residues" evidence="1">
    <location>
        <begin position="365"/>
        <end position="376"/>
    </location>
</feature>
<accession>A0A2G1VIX8</accession>
<dbReference type="InterPro" id="IPR021136">
    <property type="entry name" value="Flagellar_hook_control-like_C"/>
</dbReference>